<feature type="transmembrane region" description="Helical" evidence="10">
    <location>
        <begin position="142"/>
        <end position="161"/>
    </location>
</feature>
<dbReference type="Pfam" id="PF00230">
    <property type="entry name" value="MIP"/>
    <property type="match status" value="1"/>
</dbReference>
<evidence type="ECO:0000256" key="7">
    <source>
        <dbReference type="ARBA" id="ARBA00023136"/>
    </source>
</evidence>
<feature type="transmembrane region" description="Helical" evidence="10">
    <location>
        <begin position="168"/>
        <end position="190"/>
    </location>
</feature>
<dbReference type="SUPFAM" id="SSF81338">
    <property type="entry name" value="Aquaporin-like"/>
    <property type="match status" value="1"/>
</dbReference>
<keyword evidence="12" id="KW-1185">Reference proteome</keyword>
<evidence type="ECO:0000256" key="9">
    <source>
        <dbReference type="RuleBase" id="RU000477"/>
    </source>
</evidence>
<dbReference type="AlphaFoldDB" id="A0A834SY55"/>
<feature type="transmembrane region" description="Helical" evidence="10">
    <location>
        <begin position="54"/>
        <end position="75"/>
    </location>
</feature>
<evidence type="ECO:0000313" key="12">
    <source>
        <dbReference type="Proteomes" id="UP000634136"/>
    </source>
</evidence>
<dbReference type="Gene3D" id="1.20.1080.10">
    <property type="entry name" value="Glycerol uptake facilitator protein"/>
    <property type="match status" value="1"/>
</dbReference>
<dbReference type="PRINTS" id="PR00783">
    <property type="entry name" value="MINTRINSICP"/>
</dbReference>
<dbReference type="FunFam" id="1.20.1080.10:FF:000002">
    <property type="entry name" value="Probable aquaporin TIP1-1"/>
    <property type="match status" value="1"/>
</dbReference>
<keyword evidence="2 9" id="KW-0813">Transport</keyword>
<comment type="similarity">
    <text evidence="8">Belongs to the MIP/aquaporin (TC 1.A.8) family. TIP (TC 1.A.8.10) subfamily.</text>
</comment>
<dbReference type="InterPro" id="IPR034294">
    <property type="entry name" value="Aquaporin_transptr"/>
</dbReference>
<evidence type="ECO:0000313" key="11">
    <source>
        <dbReference type="EMBL" id="KAF7810107.1"/>
    </source>
</evidence>
<keyword evidence="4 9" id="KW-0812">Transmembrane</keyword>
<protein>
    <submittedName>
        <fullName evidence="11">Putative aquaporin TIP-type RB7-5A</fullName>
    </submittedName>
</protein>
<dbReference type="NCBIfam" id="TIGR00861">
    <property type="entry name" value="MIP"/>
    <property type="match status" value="1"/>
</dbReference>
<dbReference type="Proteomes" id="UP000634136">
    <property type="component" value="Unassembled WGS sequence"/>
</dbReference>
<evidence type="ECO:0000256" key="4">
    <source>
        <dbReference type="ARBA" id="ARBA00022692"/>
    </source>
</evidence>
<evidence type="ECO:0000256" key="3">
    <source>
        <dbReference type="ARBA" id="ARBA00022554"/>
    </source>
</evidence>
<dbReference type="CDD" id="cd00333">
    <property type="entry name" value="MIP"/>
    <property type="match status" value="1"/>
</dbReference>
<reference evidence="11" key="1">
    <citation type="submission" date="2020-09" db="EMBL/GenBank/DDBJ databases">
        <title>Genome-Enabled Discovery of Anthraquinone Biosynthesis in Senna tora.</title>
        <authorList>
            <person name="Kang S.-H."/>
            <person name="Pandey R.P."/>
            <person name="Lee C.-M."/>
            <person name="Sim J.-S."/>
            <person name="Jeong J.-T."/>
            <person name="Choi B.-S."/>
            <person name="Jung M."/>
            <person name="Ginzburg D."/>
            <person name="Zhao K."/>
            <person name="Won S.Y."/>
            <person name="Oh T.-J."/>
            <person name="Yu Y."/>
            <person name="Kim N.-H."/>
            <person name="Lee O.R."/>
            <person name="Lee T.-H."/>
            <person name="Bashyal P."/>
            <person name="Kim T.-S."/>
            <person name="Lee W.-H."/>
            <person name="Kawkins C."/>
            <person name="Kim C.-K."/>
            <person name="Kim J.S."/>
            <person name="Ahn B.O."/>
            <person name="Rhee S.Y."/>
            <person name="Sohng J.K."/>
        </authorList>
    </citation>
    <scope>NUCLEOTIDE SEQUENCE</scope>
    <source>
        <tissue evidence="11">Leaf</tissue>
    </source>
</reference>
<evidence type="ECO:0000256" key="10">
    <source>
        <dbReference type="SAM" id="Phobius"/>
    </source>
</evidence>
<sequence length="428" mass="45733">MMKIAVGTLRDSINLAAIKAYIAETIATLVFVFAGVGSAIAYGELTKDAALDPAGLVAVAVAHAFALFVGVTMVANVSGGHLNPAVTFGLALGGNISLLTGLLYIVHQMLGAMLACYLLQFVTNKAIPVHALASGVGAFEGVVFEIVITFGLVCTVYATAVDPKRGSLGTIAPIAIGFIVGANILAAGPFTGGSMNPARSFGPASVTSDFSGFWIYLVGPMIGGGLAGLIYEVHEEAKVAIIDVMMDTLGTDRVYSVIGRRTVSRGQFASAILAPIYQAHILGRYGTCDYCTQVKRPRITYELHACDEREMLEIEEHKEVPKDVVIVESNEVPRDAAIDEEHKEVPKDVVMEESNEVPRDAAIDEEHKEVPKDVVMEESNEVPRDAAIDEEHNEVPKDVVIEESNEVPIDAAIEEHKEVPNFVSAKEK</sequence>
<evidence type="ECO:0000256" key="2">
    <source>
        <dbReference type="ARBA" id="ARBA00022448"/>
    </source>
</evidence>
<dbReference type="PANTHER" id="PTHR45665:SF37">
    <property type="entry name" value="AQUAPORIN TIP2-3-RELATED"/>
    <property type="match status" value="1"/>
</dbReference>
<dbReference type="EMBL" id="JAAIUW010000011">
    <property type="protein sequence ID" value="KAF7810107.1"/>
    <property type="molecule type" value="Genomic_DNA"/>
</dbReference>
<dbReference type="GO" id="GO:0009705">
    <property type="term" value="C:plant-type vacuole membrane"/>
    <property type="evidence" value="ECO:0007669"/>
    <property type="project" value="TreeGrafter"/>
</dbReference>
<comment type="caution">
    <text evidence="11">The sequence shown here is derived from an EMBL/GenBank/DDBJ whole genome shotgun (WGS) entry which is preliminary data.</text>
</comment>
<accession>A0A834SY55</accession>
<dbReference type="OrthoDB" id="3222at2759"/>
<feature type="transmembrane region" description="Helical" evidence="10">
    <location>
        <begin position="21"/>
        <end position="42"/>
    </location>
</feature>
<dbReference type="PROSITE" id="PS00221">
    <property type="entry name" value="MIP"/>
    <property type="match status" value="1"/>
</dbReference>
<organism evidence="11 12">
    <name type="scientific">Senna tora</name>
    <dbReference type="NCBI Taxonomy" id="362788"/>
    <lineage>
        <taxon>Eukaryota</taxon>
        <taxon>Viridiplantae</taxon>
        <taxon>Streptophyta</taxon>
        <taxon>Embryophyta</taxon>
        <taxon>Tracheophyta</taxon>
        <taxon>Spermatophyta</taxon>
        <taxon>Magnoliopsida</taxon>
        <taxon>eudicotyledons</taxon>
        <taxon>Gunneridae</taxon>
        <taxon>Pentapetalae</taxon>
        <taxon>rosids</taxon>
        <taxon>fabids</taxon>
        <taxon>Fabales</taxon>
        <taxon>Fabaceae</taxon>
        <taxon>Caesalpinioideae</taxon>
        <taxon>Cassia clade</taxon>
        <taxon>Senna</taxon>
    </lineage>
</organism>
<keyword evidence="5" id="KW-0677">Repeat</keyword>
<keyword evidence="3" id="KW-0926">Vacuole</keyword>
<evidence type="ECO:0000256" key="1">
    <source>
        <dbReference type="ARBA" id="ARBA00004128"/>
    </source>
</evidence>
<feature type="transmembrane region" description="Helical" evidence="10">
    <location>
        <begin position="210"/>
        <end position="231"/>
    </location>
</feature>
<dbReference type="InterPro" id="IPR022357">
    <property type="entry name" value="MIP_CS"/>
</dbReference>
<evidence type="ECO:0000256" key="5">
    <source>
        <dbReference type="ARBA" id="ARBA00022737"/>
    </source>
</evidence>
<dbReference type="InterPro" id="IPR000425">
    <property type="entry name" value="MIP"/>
</dbReference>
<dbReference type="InterPro" id="IPR023271">
    <property type="entry name" value="Aquaporin-like"/>
</dbReference>
<dbReference type="PANTHER" id="PTHR45665">
    <property type="entry name" value="AQUAPORIN-8"/>
    <property type="match status" value="1"/>
</dbReference>
<proteinExistence type="inferred from homology"/>
<evidence type="ECO:0000256" key="8">
    <source>
        <dbReference type="ARBA" id="ARBA00038477"/>
    </source>
</evidence>
<name>A0A834SY55_9FABA</name>
<evidence type="ECO:0000256" key="6">
    <source>
        <dbReference type="ARBA" id="ARBA00022989"/>
    </source>
</evidence>
<comment type="subcellular location">
    <subcellularLocation>
        <location evidence="1">Vacuole membrane</location>
        <topology evidence="1">Multi-pass membrane protein</topology>
    </subcellularLocation>
</comment>
<feature type="transmembrane region" description="Helical" evidence="10">
    <location>
        <begin position="96"/>
        <end position="122"/>
    </location>
</feature>
<dbReference type="GO" id="GO:0015250">
    <property type="term" value="F:water channel activity"/>
    <property type="evidence" value="ECO:0007669"/>
    <property type="project" value="TreeGrafter"/>
</dbReference>
<keyword evidence="7 10" id="KW-0472">Membrane</keyword>
<keyword evidence="6 10" id="KW-1133">Transmembrane helix</keyword>
<gene>
    <name evidence="11" type="ORF">G2W53_036850</name>
</gene>